<feature type="region of interest" description="Disordered" evidence="1">
    <location>
        <begin position="78"/>
        <end position="97"/>
    </location>
</feature>
<dbReference type="GeneID" id="7195367"/>
<name>B7G8Z7_PHATC</name>
<protein>
    <submittedName>
        <fullName evidence="2">Uncharacterized protein</fullName>
    </submittedName>
</protein>
<proteinExistence type="predicted"/>
<sequence length="611" mass="68837">MGDRDVPHWDSQYPSIGSLPGRGVASRNDPQGGNYRFLEDSRVILFVWSQNCISLLPLPCPYTAMGVEWSAQFFPQPRSRNSRLTNNATGTTSQRTGNRTRSMIPLVRGMRGKAVVGLVTMGLVWTWRSLRWADEGILSVAGNPLSHPLAGVSIPLPTSYPVQVLLHVIHTRFQQHQPRLVHLGRARLALFRTLCVPSLRAQTETNFLWILRVDPALSAPLRTALLAIVRDYASRNHSVLVVASNQSPERFHLHRENDYAVDDDIRNDTLWYGNMRIWQRYQQTARRTGTVVLETNLDADDGLAIDFVHTVQQRALRDFRTTPPPTAESVIGLRRLYRIYCVGQHVEWHFYAPWDRRLFDKIPDYVIQGALRTRINDRICITPGLTVASQTVPDSHVAATTPTATTTATGTVNTTATATTAPNTATIPTPPTSSPPLLPFDVVRWHHLIQEKFAACEQTSPSQLLDFHRETFVSMSSVCYEYLDNSLDTGNVTEILPTARHPWAIRARTPTSVGVEDLLRKRSRWKYSDYSASQALWTQLSPIFSVTAESLRQTHHALADDLIAILSDAIEGQCTPNHSCHDKSRTILNRVLQNEKKYGQLVVPDKLVWEQ</sequence>
<dbReference type="InParanoid" id="B7G8Z7"/>
<dbReference type="EMBL" id="CM000622">
    <property type="protein sequence ID" value="EEC44861.1"/>
    <property type="molecule type" value="Genomic_DNA"/>
</dbReference>
<reference evidence="3" key="2">
    <citation type="submission" date="2008-08" db="EMBL/GenBank/DDBJ databases">
        <authorList>
            <consortium name="Diatom Consortium"/>
            <person name="Grigoriev I."/>
            <person name="Grimwood J."/>
            <person name="Kuo A."/>
            <person name="Otillar R.P."/>
            <person name="Salamov A."/>
            <person name="Detter J.C."/>
            <person name="Lindquist E."/>
            <person name="Shapiro H."/>
            <person name="Lucas S."/>
            <person name="Glavina del Rio T."/>
            <person name="Pitluck S."/>
            <person name="Rokhsar D."/>
            <person name="Bowler C."/>
        </authorList>
    </citation>
    <scope>GENOME REANNOTATION</scope>
    <source>
        <strain evidence="3">CCAP 1055/1</strain>
    </source>
</reference>
<dbReference type="AlphaFoldDB" id="B7G8Z7"/>
<dbReference type="KEGG" id="pti:PHATRDRAFT_39556"/>
<dbReference type="RefSeq" id="XP_002183679.1">
    <property type="nucleotide sequence ID" value="XM_002183643.1"/>
</dbReference>
<dbReference type="HOGENOM" id="CLU_498286_0_0_1"/>
<keyword evidence="3" id="KW-1185">Reference proteome</keyword>
<reference evidence="2 3" key="1">
    <citation type="journal article" date="2008" name="Nature">
        <title>The Phaeodactylum genome reveals the evolutionary history of diatom genomes.</title>
        <authorList>
            <person name="Bowler C."/>
            <person name="Allen A.E."/>
            <person name="Badger J.H."/>
            <person name="Grimwood J."/>
            <person name="Jabbari K."/>
            <person name="Kuo A."/>
            <person name="Maheswari U."/>
            <person name="Martens C."/>
            <person name="Maumus F."/>
            <person name="Otillar R.P."/>
            <person name="Rayko E."/>
            <person name="Salamov A."/>
            <person name="Vandepoele K."/>
            <person name="Beszteri B."/>
            <person name="Gruber A."/>
            <person name="Heijde M."/>
            <person name="Katinka M."/>
            <person name="Mock T."/>
            <person name="Valentin K."/>
            <person name="Verret F."/>
            <person name="Berges J.A."/>
            <person name="Brownlee C."/>
            <person name="Cadoret J.P."/>
            <person name="Chiovitti A."/>
            <person name="Choi C.J."/>
            <person name="Coesel S."/>
            <person name="De Martino A."/>
            <person name="Detter J.C."/>
            <person name="Durkin C."/>
            <person name="Falciatore A."/>
            <person name="Fournet J."/>
            <person name="Haruta M."/>
            <person name="Huysman M.J."/>
            <person name="Jenkins B.D."/>
            <person name="Jiroutova K."/>
            <person name="Jorgensen R.E."/>
            <person name="Joubert Y."/>
            <person name="Kaplan A."/>
            <person name="Kroger N."/>
            <person name="Kroth P.G."/>
            <person name="La Roche J."/>
            <person name="Lindquist E."/>
            <person name="Lommer M."/>
            <person name="Martin-Jezequel V."/>
            <person name="Lopez P.J."/>
            <person name="Lucas S."/>
            <person name="Mangogna M."/>
            <person name="McGinnis K."/>
            <person name="Medlin L.K."/>
            <person name="Montsant A."/>
            <person name="Oudot-Le Secq M.P."/>
            <person name="Napoli C."/>
            <person name="Obornik M."/>
            <person name="Parker M.S."/>
            <person name="Petit J.L."/>
            <person name="Porcel B.M."/>
            <person name="Poulsen N."/>
            <person name="Robison M."/>
            <person name="Rychlewski L."/>
            <person name="Rynearson T.A."/>
            <person name="Schmutz J."/>
            <person name="Shapiro H."/>
            <person name="Siaut M."/>
            <person name="Stanley M."/>
            <person name="Sussman M.R."/>
            <person name="Taylor A.R."/>
            <person name="Vardi A."/>
            <person name="von Dassow P."/>
            <person name="Vyverman W."/>
            <person name="Willis A."/>
            <person name="Wyrwicz L.S."/>
            <person name="Rokhsar D.S."/>
            <person name="Weissenbach J."/>
            <person name="Armbrust E.V."/>
            <person name="Green B.R."/>
            <person name="Van de Peer Y."/>
            <person name="Grigoriev I.V."/>
        </authorList>
    </citation>
    <scope>NUCLEOTIDE SEQUENCE [LARGE SCALE GENOMIC DNA]</scope>
    <source>
        <strain evidence="2 3">CCAP 1055/1</strain>
    </source>
</reference>
<evidence type="ECO:0000313" key="2">
    <source>
        <dbReference type="EMBL" id="EEC44861.1"/>
    </source>
</evidence>
<evidence type="ECO:0000313" key="3">
    <source>
        <dbReference type="Proteomes" id="UP000000759"/>
    </source>
</evidence>
<accession>B7G8Z7</accession>
<dbReference type="Proteomes" id="UP000000759">
    <property type="component" value="Chromosome 20"/>
</dbReference>
<dbReference type="InterPro" id="IPR021466">
    <property type="entry name" value="Put_rhamnosyl_transferase"/>
</dbReference>
<dbReference type="PaxDb" id="2850-Phatr39556"/>
<organism evidence="2 3">
    <name type="scientific">Phaeodactylum tricornutum (strain CCAP 1055/1)</name>
    <dbReference type="NCBI Taxonomy" id="556484"/>
    <lineage>
        <taxon>Eukaryota</taxon>
        <taxon>Sar</taxon>
        <taxon>Stramenopiles</taxon>
        <taxon>Ochrophyta</taxon>
        <taxon>Bacillariophyta</taxon>
        <taxon>Bacillariophyceae</taxon>
        <taxon>Bacillariophycidae</taxon>
        <taxon>Naviculales</taxon>
        <taxon>Phaeodactylaceae</taxon>
        <taxon>Phaeodactylum</taxon>
    </lineage>
</organism>
<evidence type="ECO:0000256" key="1">
    <source>
        <dbReference type="SAM" id="MobiDB-lite"/>
    </source>
</evidence>
<dbReference type="OrthoDB" id="44269at2759"/>
<dbReference type="Pfam" id="PF11316">
    <property type="entry name" value="Rhamno_transf"/>
    <property type="match status" value="1"/>
</dbReference>
<gene>
    <name evidence="2" type="ORF">PHATRDRAFT_39556</name>
</gene>
<feature type="region of interest" description="Disordered" evidence="1">
    <location>
        <begin position="1"/>
        <end position="27"/>
    </location>
</feature>